<evidence type="ECO:0000256" key="6">
    <source>
        <dbReference type="ARBA" id="ARBA00022833"/>
    </source>
</evidence>
<dbReference type="Pfam" id="PF26014">
    <property type="entry name" value="SH3_AEBP2_C"/>
    <property type="match status" value="1"/>
</dbReference>
<evidence type="ECO:0000313" key="15">
    <source>
        <dbReference type="EMBL" id="CAH0560756.1"/>
    </source>
</evidence>
<comment type="subcellular location">
    <subcellularLocation>
        <location evidence="1">Nucleus</location>
    </subcellularLocation>
</comment>
<reference evidence="15" key="1">
    <citation type="submission" date="2021-12" db="EMBL/GenBank/DDBJ databases">
        <authorList>
            <person name="King R."/>
        </authorList>
    </citation>
    <scope>NUCLEOTIDE SEQUENCE</scope>
</reference>
<keyword evidence="16" id="KW-1185">Reference proteome</keyword>
<keyword evidence="2" id="KW-0678">Repressor</keyword>
<dbReference type="InterPro" id="IPR059034">
    <property type="entry name" value="SH3_AEBP2_C"/>
</dbReference>
<evidence type="ECO:0000256" key="4">
    <source>
        <dbReference type="ARBA" id="ARBA00022737"/>
    </source>
</evidence>
<feature type="domain" description="C2H2-type" evidence="14">
    <location>
        <begin position="570"/>
        <end position="599"/>
    </location>
</feature>
<keyword evidence="6" id="KW-0862">Zinc</keyword>
<feature type="compositionally biased region" description="Basic residues" evidence="13">
    <location>
        <begin position="747"/>
        <end position="761"/>
    </location>
</feature>
<keyword evidence="3" id="KW-0479">Metal-binding</keyword>
<gene>
    <name evidence="15" type="ORF">MELIAE_LOCUS10461</name>
</gene>
<accession>A0A9P0BDJ6</accession>
<feature type="region of interest" description="Disordered" evidence="13">
    <location>
        <begin position="731"/>
        <end position="761"/>
    </location>
</feature>
<evidence type="ECO:0000256" key="13">
    <source>
        <dbReference type="SAM" id="MobiDB-lite"/>
    </source>
</evidence>
<dbReference type="Proteomes" id="UP001154078">
    <property type="component" value="Chromosome 7"/>
</dbReference>
<keyword evidence="4" id="KW-0677">Repeat</keyword>
<evidence type="ECO:0000256" key="3">
    <source>
        <dbReference type="ARBA" id="ARBA00022723"/>
    </source>
</evidence>
<feature type="compositionally biased region" description="Low complexity" evidence="13">
    <location>
        <begin position="438"/>
        <end position="447"/>
    </location>
</feature>
<evidence type="ECO:0000256" key="12">
    <source>
        <dbReference type="PROSITE-ProRule" id="PRU00042"/>
    </source>
</evidence>
<evidence type="ECO:0000256" key="9">
    <source>
        <dbReference type="ARBA" id="ARBA00023163"/>
    </source>
</evidence>
<comment type="similarity">
    <text evidence="11">Belongs to the AEBP2/jing C2H2-type zinc-finger family.</text>
</comment>
<keyword evidence="9" id="KW-0804">Transcription</keyword>
<keyword evidence="10" id="KW-0539">Nucleus</keyword>
<evidence type="ECO:0000256" key="1">
    <source>
        <dbReference type="ARBA" id="ARBA00004123"/>
    </source>
</evidence>
<feature type="region of interest" description="Disordered" evidence="13">
    <location>
        <begin position="90"/>
        <end position="149"/>
    </location>
</feature>
<feature type="compositionally biased region" description="Low complexity" evidence="13">
    <location>
        <begin position="136"/>
        <end position="149"/>
    </location>
</feature>
<feature type="compositionally biased region" description="Polar residues" evidence="13">
    <location>
        <begin position="1"/>
        <end position="17"/>
    </location>
</feature>
<dbReference type="InterPro" id="IPR036236">
    <property type="entry name" value="Znf_C2H2_sf"/>
</dbReference>
<evidence type="ECO:0000256" key="5">
    <source>
        <dbReference type="ARBA" id="ARBA00022771"/>
    </source>
</evidence>
<dbReference type="AlphaFoldDB" id="A0A9P0BDJ6"/>
<feature type="region of interest" description="Disordered" evidence="13">
    <location>
        <begin position="411"/>
        <end position="447"/>
    </location>
</feature>
<evidence type="ECO:0000256" key="11">
    <source>
        <dbReference type="ARBA" id="ARBA00037930"/>
    </source>
</evidence>
<organism evidence="15 16">
    <name type="scientific">Brassicogethes aeneus</name>
    <name type="common">Rape pollen beetle</name>
    <name type="synonym">Meligethes aeneus</name>
    <dbReference type="NCBI Taxonomy" id="1431903"/>
    <lineage>
        <taxon>Eukaryota</taxon>
        <taxon>Metazoa</taxon>
        <taxon>Ecdysozoa</taxon>
        <taxon>Arthropoda</taxon>
        <taxon>Hexapoda</taxon>
        <taxon>Insecta</taxon>
        <taxon>Pterygota</taxon>
        <taxon>Neoptera</taxon>
        <taxon>Endopterygota</taxon>
        <taxon>Coleoptera</taxon>
        <taxon>Polyphaga</taxon>
        <taxon>Cucujiformia</taxon>
        <taxon>Nitidulidae</taxon>
        <taxon>Meligethinae</taxon>
        <taxon>Brassicogethes</taxon>
    </lineage>
</organism>
<evidence type="ECO:0000259" key="14">
    <source>
        <dbReference type="PROSITE" id="PS50157"/>
    </source>
</evidence>
<evidence type="ECO:0000256" key="8">
    <source>
        <dbReference type="ARBA" id="ARBA00023015"/>
    </source>
</evidence>
<evidence type="ECO:0000256" key="2">
    <source>
        <dbReference type="ARBA" id="ARBA00022491"/>
    </source>
</evidence>
<evidence type="ECO:0000313" key="16">
    <source>
        <dbReference type="Proteomes" id="UP001154078"/>
    </source>
</evidence>
<dbReference type="EMBL" id="OV121138">
    <property type="protein sequence ID" value="CAH0560756.1"/>
    <property type="molecule type" value="Genomic_DNA"/>
</dbReference>
<dbReference type="PROSITE" id="PS00028">
    <property type="entry name" value="ZINC_FINGER_C2H2_1"/>
    <property type="match status" value="2"/>
</dbReference>
<dbReference type="GO" id="GO:0035098">
    <property type="term" value="C:ESC/E(Z) complex"/>
    <property type="evidence" value="ECO:0007669"/>
    <property type="project" value="TreeGrafter"/>
</dbReference>
<dbReference type="PANTHER" id="PTHR46541">
    <property type="entry name" value="ZINC FINGER PROTEIN AEBP2"/>
    <property type="match status" value="1"/>
</dbReference>
<protein>
    <recommendedName>
        <fullName evidence="14">C2H2-type domain-containing protein</fullName>
    </recommendedName>
</protein>
<dbReference type="InterPro" id="IPR052130">
    <property type="entry name" value="AEBP2/jing_C2H2-ZnF"/>
</dbReference>
<dbReference type="InterPro" id="IPR013087">
    <property type="entry name" value="Znf_C2H2_type"/>
</dbReference>
<dbReference type="GO" id="GO:0006325">
    <property type="term" value="P:chromatin organization"/>
    <property type="evidence" value="ECO:0007669"/>
    <property type="project" value="UniProtKB-KW"/>
</dbReference>
<dbReference type="PROSITE" id="PS50157">
    <property type="entry name" value="ZINC_FINGER_C2H2_2"/>
    <property type="match status" value="1"/>
</dbReference>
<dbReference type="OrthoDB" id="9984614at2759"/>
<feature type="region of interest" description="Disordered" evidence="13">
    <location>
        <begin position="1"/>
        <end position="33"/>
    </location>
</feature>
<name>A0A9P0BDJ6_BRAAE</name>
<proteinExistence type="inferred from homology"/>
<dbReference type="PANTHER" id="PTHR46541:SF1">
    <property type="entry name" value="ZINC FINGER PROTEIN AEBP2"/>
    <property type="match status" value="1"/>
</dbReference>
<feature type="compositionally biased region" description="Basic and acidic residues" evidence="13">
    <location>
        <begin position="412"/>
        <end position="432"/>
    </location>
</feature>
<evidence type="ECO:0000256" key="7">
    <source>
        <dbReference type="ARBA" id="ARBA00022853"/>
    </source>
</evidence>
<evidence type="ECO:0000256" key="10">
    <source>
        <dbReference type="ARBA" id="ARBA00023242"/>
    </source>
</evidence>
<keyword evidence="5 12" id="KW-0863">Zinc-finger</keyword>
<feature type="compositionally biased region" description="Polar residues" evidence="13">
    <location>
        <begin position="90"/>
        <end position="110"/>
    </location>
</feature>
<dbReference type="GO" id="GO:0008270">
    <property type="term" value="F:zinc ion binding"/>
    <property type="evidence" value="ECO:0007669"/>
    <property type="project" value="UniProtKB-KW"/>
</dbReference>
<keyword evidence="7" id="KW-0156">Chromatin regulator</keyword>
<dbReference type="GO" id="GO:0006357">
    <property type="term" value="P:regulation of transcription by RNA polymerase II"/>
    <property type="evidence" value="ECO:0007669"/>
    <property type="project" value="TreeGrafter"/>
</dbReference>
<dbReference type="SUPFAM" id="SSF57667">
    <property type="entry name" value="beta-beta-alpha zinc fingers"/>
    <property type="match status" value="1"/>
</dbReference>
<sequence length="761" mass="84469">MADGSSTEESVRTQFSDTNERNNENASADEVIMSDSVVTDEIIDVTNHSAEIHEGITEDDCRKKRCVDRYDSSESSDSGVAVLSCTDCSGSSTASSDITDPGSPFSTGSNHSEDSGAGGTHKMPPANSSPDHGSHWPWTTTSATTVAPPAVKRALVKELTASKRLKKQEDTVPSPSDKIIVNNNNIQQKLLLNNSSSSKKVIEATAKLQHQGKITEYFKSQIKANVIKEMKPTPKITTNLVDKNRKPKPRTIPRKILPAPSKIPTEKVHVPNLPNLGNFTNHVTLTAVSFPSNLAYIHTKSPKPPDSLFVPQFTNKLNTIPCLNVLQPMQKIATLNNFNLGVKLNATMVPIVKLNTLHNPPMASVPFSIETAVPTVLSAKPKVPEVNNTNISLKASNNIVKHLPVSVVDNQCRNEEKEEPYRTEESQCKDNLKPPSPDSDSGISSSPKNLLEISIKDDEAMVFPEQKSPILSKPKIIRFPCKRDPKEELRKVSKVLQVSQDGVCRWKECLSSFSTSGALLDHLQIKHVISQTDQEHYVCFWTGCKVHGRTSCSRSWLERHVLAHAGTKPFRCIVDGCGQRFNSQIMLERHVNGHFNTDGTPNTSAKKTTENGPAKMFKRNGKKIRFRRQPWSARMFDFIDNGIMEGLQHKLLTMTNRRTLGKIGNAGDTVNLQSQIMARRTDTDGSIKILVRWHPRDVILDEWVCENEYKTTKLVPIPVLDSFAKDALKPSLFPEPHDSQNVVSGAGKRKKNRRKFINNQT</sequence>
<keyword evidence="8" id="KW-0805">Transcription regulation</keyword>
<dbReference type="Gene3D" id="3.30.160.60">
    <property type="entry name" value="Classic Zinc Finger"/>
    <property type="match status" value="2"/>
</dbReference>
<dbReference type="SMART" id="SM00355">
    <property type="entry name" value="ZnF_C2H2"/>
    <property type="match status" value="3"/>
</dbReference>